<sequence>MTSALLTEIRSFVTSKRTRTLTLEERLIILNMHAVMRQEDAESGAARDVSVRIAQLVGRSREVVQQVWREYHAEKDVVVKTQPANRQSKTMAIPRDDTVVSSVQGFVRNKRMLRERCVAKDVMAFLREKSLVSYADDLKSNATALRAMQRFLKHCGYKRGHKKGIKSLALTQRNRLARDNYVVKMCEATQHVNLSLRRTVVYLDESFIHHHYKAKNDSLYDPNDVTDMQPKPKHKGRRICFIGAIVDGGPHNSAFINYDSFEGGSKQTKDDHGMFDGEYFVAWFERLVSILDKMGIENALIVMDNAKYHKCLPPDTPKFSMKKLRLQEACVVRGIPYNASDVKSFLWSKLEPVVASVQPTTVAMAEAAGHEVLFTPPHHSELQPIELIWAIVKGQVGRQYDGRTKFSDVGQRLDRAVESLASETIFGCVKEADVHLMELYRYVAAIDAEGLSDGSSDDDVSSDSGEADD</sequence>
<dbReference type="GO" id="GO:0003676">
    <property type="term" value="F:nucleic acid binding"/>
    <property type="evidence" value="ECO:0007669"/>
    <property type="project" value="InterPro"/>
</dbReference>
<dbReference type="EMBL" id="QUSY01001518">
    <property type="protein sequence ID" value="RHY24712.1"/>
    <property type="molecule type" value="Genomic_DNA"/>
</dbReference>
<comment type="caution">
    <text evidence="1">The sequence shown here is derived from an EMBL/GenBank/DDBJ whole genome shotgun (WGS) entry which is preliminary data.</text>
</comment>
<evidence type="ECO:0000313" key="1">
    <source>
        <dbReference type="EMBL" id="RHY24712.1"/>
    </source>
</evidence>
<dbReference type="VEuPathDB" id="FungiDB:H310_04621"/>
<organism evidence="1 2">
    <name type="scientific">Aphanomyces invadans</name>
    <dbReference type="NCBI Taxonomy" id="157072"/>
    <lineage>
        <taxon>Eukaryota</taxon>
        <taxon>Sar</taxon>
        <taxon>Stramenopiles</taxon>
        <taxon>Oomycota</taxon>
        <taxon>Saprolegniomycetes</taxon>
        <taxon>Saprolegniales</taxon>
        <taxon>Verrucalvaceae</taxon>
        <taxon>Aphanomyces</taxon>
    </lineage>
</organism>
<accession>A0A3R6VG78</accession>
<dbReference type="PANTHER" id="PTHR33939:SF1">
    <property type="entry name" value="DUF4371 DOMAIN-CONTAINING PROTEIN"/>
    <property type="match status" value="1"/>
</dbReference>
<dbReference type="AlphaFoldDB" id="A0A3R6VG78"/>
<gene>
    <name evidence="1" type="ORF">DYB32_008725</name>
</gene>
<evidence type="ECO:0000313" key="2">
    <source>
        <dbReference type="Proteomes" id="UP000285060"/>
    </source>
</evidence>
<keyword evidence="2" id="KW-1185">Reference proteome</keyword>
<dbReference type="Gene3D" id="3.30.420.10">
    <property type="entry name" value="Ribonuclease H-like superfamily/Ribonuclease H"/>
    <property type="match status" value="1"/>
</dbReference>
<name>A0A3R6VG78_9STRA</name>
<reference evidence="1 2" key="1">
    <citation type="submission" date="2018-08" db="EMBL/GenBank/DDBJ databases">
        <title>Aphanomyces genome sequencing and annotation.</title>
        <authorList>
            <person name="Minardi D."/>
            <person name="Oidtmann B."/>
            <person name="Van Der Giezen M."/>
            <person name="Studholme D.J."/>
        </authorList>
    </citation>
    <scope>NUCLEOTIDE SEQUENCE [LARGE SCALE GENOMIC DNA]</scope>
    <source>
        <strain evidence="1 2">NJM0002</strain>
    </source>
</reference>
<dbReference type="PANTHER" id="PTHR33939">
    <property type="entry name" value="PROTEIN CBG22215"/>
    <property type="match status" value="1"/>
</dbReference>
<proteinExistence type="predicted"/>
<protein>
    <submittedName>
        <fullName evidence="1">Uncharacterized protein</fullName>
    </submittedName>
</protein>
<dbReference type="InterPro" id="IPR036397">
    <property type="entry name" value="RNaseH_sf"/>
</dbReference>
<dbReference type="Proteomes" id="UP000285060">
    <property type="component" value="Unassembled WGS sequence"/>
</dbReference>